<keyword evidence="2" id="KW-1185">Reference proteome</keyword>
<evidence type="ECO:0000313" key="1">
    <source>
        <dbReference type="EMBL" id="WVN21283.1"/>
    </source>
</evidence>
<dbReference type="RefSeq" id="WP_330463322.1">
    <property type="nucleotide sequence ID" value="NZ_CP143578.1"/>
</dbReference>
<proteinExistence type="predicted"/>
<sequence>MIKVNNKMISHLTRNGTYLDEVFVNNILVFERIRCEITAEPERRGKINFTFKNKGNTRLNIYITKDTRELPDAEIMAKQTITVNPNSSKDFFVRDSATPEDYLFYINNGMNYVIEKITEEEENSSESDPYYS</sequence>
<dbReference type="EMBL" id="CP143578">
    <property type="protein sequence ID" value="WVN21283.1"/>
    <property type="molecule type" value="Genomic_DNA"/>
</dbReference>
<accession>A0ABZ2AHF9</accession>
<protein>
    <submittedName>
        <fullName evidence="1">Uncharacterized protein</fullName>
    </submittedName>
</protein>
<gene>
    <name evidence="1" type="ORF">V2E26_02600</name>
</gene>
<organism evidence="1 2">
    <name type="scientific">Metamycoplasma gateae</name>
    <dbReference type="NCBI Taxonomy" id="35769"/>
    <lineage>
        <taxon>Bacteria</taxon>
        <taxon>Bacillati</taxon>
        <taxon>Mycoplasmatota</taxon>
        <taxon>Mycoplasmoidales</taxon>
        <taxon>Metamycoplasmataceae</taxon>
        <taxon>Metamycoplasma</taxon>
    </lineage>
</organism>
<name>A0ABZ2AHF9_9BACT</name>
<reference evidence="1" key="1">
    <citation type="submission" date="2024-01" db="EMBL/GenBank/DDBJ databases">
        <title>Complete genome sequence of Mycoplasma gateae strain 3700.</title>
        <authorList>
            <person name="Spergser J."/>
        </authorList>
    </citation>
    <scope>NUCLEOTIDE SEQUENCE [LARGE SCALE GENOMIC DNA]</scope>
    <source>
        <strain evidence="1">3700</strain>
    </source>
</reference>
<dbReference type="Proteomes" id="UP001431935">
    <property type="component" value="Chromosome"/>
</dbReference>
<evidence type="ECO:0000313" key="2">
    <source>
        <dbReference type="Proteomes" id="UP001431935"/>
    </source>
</evidence>